<dbReference type="EMBL" id="CP035299">
    <property type="protein sequence ID" value="QAU52979.1"/>
    <property type="molecule type" value="Genomic_DNA"/>
</dbReference>
<dbReference type="Proteomes" id="UP000288929">
    <property type="component" value="Chromosome"/>
</dbReference>
<gene>
    <name evidence="1" type="ORF">CPELA_08620</name>
</gene>
<dbReference type="AlphaFoldDB" id="A0A410WAL7"/>
<evidence type="ECO:0000313" key="1">
    <source>
        <dbReference type="EMBL" id="QAU52979.1"/>
    </source>
</evidence>
<dbReference type="RefSeq" id="WP_128890354.1">
    <property type="nucleotide sequence ID" value="NZ_BMCX01000002.1"/>
</dbReference>
<dbReference type="KEGG" id="cpeg:CPELA_08620"/>
<organism evidence="1 2">
    <name type="scientific">Corynebacterium pelargi</name>
    <dbReference type="NCBI Taxonomy" id="1471400"/>
    <lineage>
        <taxon>Bacteria</taxon>
        <taxon>Bacillati</taxon>
        <taxon>Actinomycetota</taxon>
        <taxon>Actinomycetes</taxon>
        <taxon>Mycobacteriales</taxon>
        <taxon>Corynebacteriaceae</taxon>
        <taxon>Corynebacterium</taxon>
    </lineage>
</organism>
<accession>A0A410WAL7</accession>
<keyword evidence="2" id="KW-1185">Reference proteome</keyword>
<reference evidence="1 2" key="1">
    <citation type="submission" date="2019-01" db="EMBL/GenBank/DDBJ databases">
        <authorList>
            <person name="Ruckert C."/>
            <person name="Busche T."/>
            <person name="Kalinowski J."/>
        </authorList>
    </citation>
    <scope>NUCLEOTIDE SEQUENCE [LARGE SCALE GENOMIC DNA]</scope>
    <source>
        <strain evidence="1 2">136/3</strain>
    </source>
</reference>
<protein>
    <submittedName>
        <fullName evidence="1">Uncharacterized protein</fullName>
    </submittedName>
</protein>
<evidence type="ECO:0000313" key="2">
    <source>
        <dbReference type="Proteomes" id="UP000288929"/>
    </source>
</evidence>
<name>A0A410WAL7_9CORY</name>
<proteinExistence type="predicted"/>
<sequence length="59" mass="6040">MRAQGLVLLILGVILIALSFLLLGAPDIQAIIGALLLGVGGAAVVAALCLFTIKKPRMQ</sequence>